<feature type="compositionally biased region" description="Basic residues" evidence="3">
    <location>
        <begin position="1"/>
        <end position="17"/>
    </location>
</feature>
<dbReference type="RefSeq" id="XP_029121081.1">
    <property type="nucleotide sequence ID" value="XM_029265248.1"/>
</dbReference>
<keyword evidence="2 6" id="KW-0238">DNA-binding</keyword>
<feature type="region of interest" description="Disordered" evidence="3">
    <location>
        <begin position="1"/>
        <end position="20"/>
    </location>
</feature>
<dbReference type="Gene3D" id="2.30.30.140">
    <property type="match status" value="1"/>
</dbReference>
<feature type="compositionally biased region" description="Polar residues" evidence="3">
    <location>
        <begin position="79"/>
        <end position="88"/>
    </location>
</feature>
<dbReference type="GO" id="GO:0003682">
    <property type="term" value="F:chromatin binding"/>
    <property type="evidence" value="ECO:0007669"/>
    <property type="project" value="InterPro"/>
</dbReference>
<protein>
    <submittedName>
        <fullName evidence="6">Protein SAWADEE HOMEODOMAIN HOMOLOG 1 isoform X1</fullName>
    </submittedName>
</protein>
<dbReference type="InterPro" id="IPR039276">
    <property type="entry name" value="SHH1/2"/>
</dbReference>
<reference evidence="6" key="1">
    <citation type="submission" date="2025-08" db="UniProtKB">
        <authorList>
            <consortium name="RefSeq"/>
        </authorList>
    </citation>
    <scope>IDENTIFICATION</scope>
</reference>
<dbReference type="Proteomes" id="UP000504607">
    <property type="component" value="Chromosome 6"/>
</dbReference>
<keyword evidence="5" id="KW-1185">Reference proteome</keyword>
<accession>A0A8N4F631</accession>
<comment type="subcellular location">
    <subcellularLocation>
        <location evidence="1 2">Nucleus</location>
    </subcellularLocation>
</comment>
<keyword evidence="2 6" id="KW-0371">Homeobox</keyword>
<dbReference type="PANTHER" id="PTHR33827">
    <property type="entry name" value="PROTEIN SAWADEE HOMEODOMAIN HOMOLOG 2"/>
    <property type="match status" value="1"/>
</dbReference>
<organism evidence="5 6">
    <name type="scientific">Elaeis guineensis var. tenera</name>
    <name type="common">Oil palm</name>
    <dbReference type="NCBI Taxonomy" id="51953"/>
    <lineage>
        <taxon>Eukaryota</taxon>
        <taxon>Viridiplantae</taxon>
        <taxon>Streptophyta</taxon>
        <taxon>Embryophyta</taxon>
        <taxon>Tracheophyta</taxon>
        <taxon>Spermatophyta</taxon>
        <taxon>Magnoliopsida</taxon>
        <taxon>Liliopsida</taxon>
        <taxon>Arecaceae</taxon>
        <taxon>Arecoideae</taxon>
        <taxon>Cocoseae</taxon>
        <taxon>Elaeidinae</taxon>
        <taxon>Elaeis</taxon>
    </lineage>
</organism>
<feature type="compositionally biased region" description="Polar residues" evidence="3">
    <location>
        <begin position="95"/>
        <end position="110"/>
    </location>
</feature>
<evidence type="ECO:0000313" key="6">
    <source>
        <dbReference type="RefSeq" id="XP_029121081.1"/>
    </source>
</evidence>
<feature type="region of interest" description="Disordered" evidence="3">
    <location>
        <begin position="76"/>
        <end position="119"/>
    </location>
</feature>
<dbReference type="GO" id="GO:0003677">
    <property type="term" value="F:DNA binding"/>
    <property type="evidence" value="ECO:0007669"/>
    <property type="project" value="UniProtKB-UniRule"/>
</dbReference>
<dbReference type="PANTHER" id="PTHR33827:SF3">
    <property type="entry name" value="OS09G0346900 PROTEIN"/>
    <property type="match status" value="1"/>
</dbReference>
<keyword evidence="2" id="KW-0539">Nucleus</keyword>
<dbReference type="PROSITE" id="PS50071">
    <property type="entry name" value="HOMEOBOX_2"/>
    <property type="match status" value="1"/>
</dbReference>
<evidence type="ECO:0000259" key="4">
    <source>
        <dbReference type="PROSITE" id="PS50071"/>
    </source>
</evidence>
<dbReference type="Gene3D" id="2.40.50.40">
    <property type="match status" value="1"/>
</dbReference>
<evidence type="ECO:0000256" key="3">
    <source>
        <dbReference type="SAM" id="MobiDB-lite"/>
    </source>
</evidence>
<proteinExistence type="predicted"/>
<evidence type="ECO:0000313" key="5">
    <source>
        <dbReference type="Proteomes" id="UP000504607"/>
    </source>
</evidence>
<dbReference type="InterPro" id="IPR032001">
    <property type="entry name" value="SAWADEE_dom"/>
</dbReference>
<dbReference type="OrthoDB" id="1885884at2759"/>
<evidence type="ECO:0000256" key="2">
    <source>
        <dbReference type="PROSITE-ProRule" id="PRU00108"/>
    </source>
</evidence>
<name>A0A8N4F631_ELAGV</name>
<gene>
    <name evidence="6" type="primary">LOC105047440</name>
</gene>
<feature type="domain" description="Homeobox" evidence="4">
    <location>
        <begin position="8"/>
        <end position="81"/>
    </location>
</feature>
<dbReference type="AlphaFoldDB" id="A0A8N4F631"/>
<dbReference type="Pfam" id="PF16719">
    <property type="entry name" value="SAWADEE"/>
    <property type="match status" value="1"/>
</dbReference>
<feature type="DNA-binding region" description="Homeobox" evidence="2">
    <location>
        <begin position="10"/>
        <end position="82"/>
    </location>
</feature>
<dbReference type="GO" id="GO:0005634">
    <property type="term" value="C:nucleus"/>
    <property type="evidence" value="ECO:0007669"/>
    <property type="project" value="UniProtKB-SubCell"/>
</dbReference>
<dbReference type="InterPro" id="IPR001356">
    <property type="entry name" value="HD"/>
</dbReference>
<evidence type="ECO:0000256" key="1">
    <source>
        <dbReference type="ARBA" id="ARBA00004123"/>
    </source>
</evidence>
<sequence>MGKPIRSRPRRSQRTRFTRSEISQMENLLAEKKDELDQIFFQNVTKELNAASGRAGSRAIQMEQYQVQKWFQSEKRNQATEVTSSPNPSEEFINISDTSLSNSAPESSSDLPKDTGEKVPDEMNWEFEARSSRDGAWYDVATFLTHRVLSSGELEVRVRYQGFGAEEDEWVNVKRAVRERSIPLESSECRKVAVGDLVLCFQESAEQATYYDAHVIEIQRKLHDIRGCRCLFLIQYDHDQTEEKVNLRRLCRRPAN</sequence>